<dbReference type="Pfam" id="PF26079">
    <property type="entry name" value="Baseplate_J_C"/>
    <property type="match status" value="1"/>
</dbReference>
<dbReference type="InterPro" id="IPR058530">
    <property type="entry name" value="Baseplate_J-like_C"/>
</dbReference>
<dbReference type="PANTHER" id="PTHR35862:SF1">
    <property type="entry name" value="FELS-2 PROPHAGE PROTEIN"/>
    <property type="match status" value="1"/>
</dbReference>
<dbReference type="InterPro" id="IPR052726">
    <property type="entry name" value="Phage_Baseplate_Hub"/>
</dbReference>
<gene>
    <name evidence="3" type="ORF">ELY38_18720</name>
</gene>
<accession>A0A3S0XQU8</accession>
<name>A0A3S0XQU8_9GAMM</name>
<dbReference type="RefSeq" id="WP_127063669.1">
    <property type="nucleotide sequence ID" value="NZ_RZHF01000029.1"/>
</dbReference>
<evidence type="ECO:0000313" key="3">
    <source>
        <dbReference type="EMBL" id="RUR27700.1"/>
    </source>
</evidence>
<reference evidence="3 4" key="1">
    <citation type="submission" date="2018-12" db="EMBL/GenBank/DDBJ databases">
        <title>three novel Halomonas strain isolated from plants.</title>
        <authorList>
            <person name="Sun C."/>
        </authorList>
    </citation>
    <scope>NUCLEOTIDE SEQUENCE [LARGE SCALE GENOMIC DNA]</scope>
    <source>
        <strain evidence="3 4">JCM 18142</strain>
    </source>
</reference>
<dbReference type="EMBL" id="RZHF01000029">
    <property type="protein sequence ID" value="RUR27700.1"/>
    <property type="molecule type" value="Genomic_DNA"/>
</dbReference>
<dbReference type="InterPro" id="IPR058531">
    <property type="entry name" value="Baseplate_J_M"/>
</dbReference>
<dbReference type="AlphaFoldDB" id="A0A3S0XQU8"/>
<evidence type="ECO:0000313" key="4">
    <source>
        <dbReference type="Proteomes" id="UP000287023"/>
    </source>
</evidence>
<dbReference type="OrthoDB" id="9793802at2"/>
<keyword evidence="4" id="KW-1185">Reference proteome</keyword>
<dbReference type="Proteomes" id="UP000287023">
    <property type="component" value="Unassembled WGS sequence"/>
</dbReference>
<dbReference type="InterPro" id="IPR014507">
    <property type="entry name" value="Baseplate_assembly_J_pred"/>
</dbReference>
<comment type="caution">
    <text evidence="3">The sequence shown here is derived from an EMBL/GenBank/DDBJ whole genome shotgun (WGS) entry which is preliminary data.</text>
</comment>
<dbReference type="PANTHER" id="PTHR35862">
    <property type="entry name" value="FELS-2 PROPHAGE PROTEIN"/>
    <property type="match status" value="1"/>
</dbReference>
<dbReference type="Pfam" id="PF26078">
    <property type="entry name" value="Baseplate_J_M"/>
    <property type="match status" value="1"/>
</dbReference>
<organism evidence="3 4">
    <name type="scientific">Vreelandella nanhaiensis</name>
    <dbReference type="NCBI Taxonomy" id="1258546"/>
    <lineage>
        <taxon>Bacteria</taxon>
        <taxon>Pseudomonadati</taxon>
        <taxon>Pseudomonadota</taxon>
        <taxon>Gammaproteobacteria</taxon>
        <taxon>Oceanospirillales</taxon>
        <taxon>Halomonadaceae</taxon>
        <taxon>Vreelandella</taxon>
    </lineage>
</organism>
<evidence type="ECO:0000259" key="1">
    <source>
        <dbReference type="Pfam" id="PF26078"/>
    </source>
</evidence>
<evidence type="ECO:0000259" key="2">
    <source>
        <dbReference type="Pfam" id="PF26079"/>
    </source>
</evidence>
<feature type="domain" description="Baseplate J-like central" evidence="1">
    <location>
        <begin position="130"/>
        <end position="202"/>
    </location>
</feature>
<proteinExistence type="predicted"/>
<feature type="domain" description="Baseplate J-like C-terminal" evidence="2">
    <location>
        <begin position="209"/>
        <end position="289"/>
    </location>
</feature>
<sequence length="296" mass="32163">MSVAIDLSQLPVPRIVEAIDYETILAELLDDLAYRFPELNVPAESDPSYKILEVAAYREMLVRQRVNEAARAVMLAYAEDEDLDNLGALFNVKRLQTYAGDPDAIPPVPPEYETNADFRRRILLSLEGLSTAGPEGAYIFHALSASGSVLDASATSPTPGDVVVTVLAREGDGTAPPELLEAVDQAVSAEHVRPLTDHVIVQGADIVSYEIDATLFFYPGPDSQVVLAEARYEAQKYADRQHRLGMDITLSGVYAALHRAGVQRVELASPTQTIMVDRQQAAHCTSITLKDGGVDE</sequence>
<protein>
    <submittedName>
        <fullName evidence="3">Baseplate assembly protein</fullName>
    </submittedName>
</protein>
<dbReference type="PIRSF" id="PIRSF020481">
    <property type="entry name" value="BAP"/>
    <property type="match status" value="1"/>
</dbReference>